<accession>A0A4Z2HAC7</accession>
<organism evidence="1 2">
    <name type="scientific">Liparis tanakae</name>
    <name type="common">Tanaka's snailfish</name>
    <dbReference type="NCBI Taxonomy" id="230148"/>
    <lineage>
        <taxon>Eukaryota</taxon>
        <taxon>Metazoa</taxon>
        <taxon>Chordata</taxon>
        <taxon>Craniata</taxon>
        <taxon>Vertebrata</taxon>
        <taxon>Euteleostomi</taxon>
        <taxon>Actinopterygii</taxon>
        <taxon>Neopterygii</taxon>
        <taxon>Teleostei</taxon>
        <taxon>Neoteleostei</taxon>
        <taxon>Acanthomorphata</taxon>
        <taxon>Eupercaria</taxon>
        <taxon>Perciformes</taxon>
        <taxon>Cottioidei</taxon>
        <taxon>Cottales</taxon>
        <taxon>Liparidae</taxon>
        <taxon>Liparis</taxon>
    </lineage>
</organism>
<proteinExistence type="predicted"/>
<evidence type="ECO:0000313" key="2">
    <source>
        <dbReference type="Proteomes" id="UP000314294"/>
    </source>
</evidence>
<dbReference type="EMBL" id="SRLO01000286">
    <property type="protein sequence ID" value="TNN62769.1"/>
    <property type="molecule type" value="Genomic_DNA"/>
</dbReference>
<gene>
    <name evidence="1" type="ORF">EYF80_026995</name>
</gene>
<protein>
    <submittedName>
        <fullName evidence="1">Uncharacterized protein</fullName>
    </submittedName>
</protein>
<comment type="caution">
    <text evidence="1">The sequence shown here is derived from an EMBL/GenBank/DDBJ whole genome shotgun (WGS) entry which is preliminary data.</text>
</comment>
<name>A0A4Z2HAC7_9TELE</name>
<reference evidence="1 2" key="1">
    <citation type="submission" date="2019-03" db="EMBL/GenBank/DDBJ databases">
        <title>First draft genome of Liparis tanakae, snailfish: a comprehensive survey of snailfish specific genes.</title>
        <authorList>
            <person name="Kim W."/>
            <person name="Song I."/>
            <person name="Jeong J.-H."/>
            <person name="Kim D."/>
            <person name="Kim S."/>
            <person name="Ryu S."/>
            <person name="Song J.Y."/>
            <person name="Lee S.K."/>
        </authorList>
    </citation>
    <scope>NUCLEOTIDE SEQUENCE [LARGE SCALE GENOMIC DNA]</scope>
    <source>
        <tissue evidence="1">Muscle</tissue>
    </source>
</reference>
<keyword evidence="2" id="KW-1185">Reference proteome</keyword>
<dbReference type="AlphaFoldDB" id="A0A4Z2HAC7"/>
<evidence type="ECO:0000313" key="1">
    <source>
        <dbReference type="EMBL" id="TNN62769.1"/>
    </source>
</evidence>
<sequence>MEIWMRKRMALSTELESSECDVTAGSLAVEACAGSENLSGQIWHWYGLSPVWMFLWIFRFQNWENCLPQMLQPKGFSPV</sequence>
<dbReference type="Proteomes" id="UP000314294">
    <property type="component" value="Unassembled WGS sequence"/>
</dbReference>